<evidence type="ECO:0000313" key="2">
    <source>
        <dbReference type="Proteomes" id="UP000814140"/>
    </source>
</evidence>
<evidence type="ECO:0000313" key="1">
    <source>
        <dbReference type="EMBL" id="KAI0059054.1"/>
    </source>
</evidence>
<accession>A0ACB8SRQ9</accession>
<keyword evidence="2" id="KW-1185">Reference proteome</keyword>
<reference evidence="1" key="1">
    <citation type="submission" date="2021-03" db="EMBL/GenBank/DDBJ databases">
        <authorList>
            <consortium name="DOE Joint Genome Institute"/>
            <person name="Ahrendt S."/>
            <person name="Looney B.P."/>
            <person name="Miyauchi S."/>
            <person name="Morin E."/>
            <person name="Drula E."/>
            <person name="Courty P.E."/>
            <person name="Chicoki N."/>
            <person name="Fauchery L."/>
            <person name="Kohler A."/>
            <person name="Kuo A."/>
            <person name="Labutti K."/>
            <person name="Pangilinan J."/>
            <person name="Lipzen A."/>
            <person name="Riley R."/>
            <person name="Andreopoulos W."/>
            <person name="He G."/>
            <person name="Johnson J."/>
            <person name="Barry K.W."/>
            <person name="Grigoriev I.V."/>
            <person name="Nagy L."/>
            <person name="Hibbett D."/>
            <person name="Henrissat B."/>
            <person name="Matheny P.B."/>
            <person name="Labbe J."/>
            <person name="Martin F."/>
        </authorList>
    </citation>
    <scope>NUCLEOTIDE SEQUENCE</scope>
    <source>
        <strain evidence="1">HHB10654</strain>
    </source>
</reference>
<comment type="caution">
    <text evidence="1">The sequence shown here is derived from an EMBL/GenBank/DDBJ whole genome shotgun (WGS) entry which is preliminary data.</text>
</comment>
<dbReference type="Proteomes" id="UP000814140">
    <property type="component" value="Unassembled WGS sequence"/>
</dbReference>
<dbReference type="EMBL" id="MU277229">
    <property type="protein sequence ID" value="KAI0059054.1"/>
    <property type="molecule type" value="Genomic_DNA"/>
</dbReference>
<name>A0ACB8SRQ9_9AGAM</name>
<sequence>MHLPNADPPILRSFQKASIVPNALSCKKEPNMTVPSQPSALPFQVLNAFTDRPDGGNPAGVVFLPPSATPWTALPTRTLAMLAQNVAQPVTAFICPTGSGLDDAAEATFATRWFTVEQELAICGHATLAAAQAVFAQRPALRTLRFESTAGRVLVARRAEDERIEIALEASTLRAMVGEEANVLRTAVTLAYGDNVGVNFMGRGEGGFERYVLVELDTSDLGGLKVDKQALVSLARPLVDEHTLRNTRLHQIVSSTSSPADPQIHDLRSSRACSTAKATLSKRMPSADPHIHYWDHIGPKRVG</sequence>
<protein>
    <submittedName>
        <fullName evidence="1">Diaminopimelate epimerase-like protein</fullName>
    </submittedName>
</protein>
<gene>
    <name evidence="1" type="ORF">BV25DRAFT_1829373</name>
</gene>
<proteinExistence type="predicted"/>
<reference evidence="1" key="2">
    <citation type="journal article" date="2022" name="New Phytol.">
        <title>Evolutionary transition to the ectomycorrhizal habit in the genomes of a hyperdiverse lineage of mushroom-forming fungi.</title>
        <authorList>
            <person name="Looney B."/>
            <person name="Miyauchi S."/>
            <person name="Morin E."/>
            <person name="Drula E."/>
            <person name="Courty P.E."/>
            <person name="Kohler A."/>
            <person name="Kuo A."/>
            <person name="LaButti K."/>
            <person name="Pangilinan J."/>
            <person name="Lipzen A."/>
            <person name="Riley R."/>
            <person name="Andreopoulos W."/>
            <person name="He G."/>
            <person name="Johnson J."/>
            <person name="Nolan M."/>
            <person name="Tritt A."/>
            <person name="Barry K.W."/>
            <person name="Grigoriev I.V."/>
            <person name="Nagy L.G."/>
            <person name="Hibbett D."/>
            <person name="Henrissat B."/>
            <person name="Matheny P.B."/>
            <person name="Labbe J."/>
            <person name="Martin F.M."/>
        </authorList>
    </citation>
    <scope>NUCLEOTIDE SEQUENCE</scope>
    <source>
        <strain evidence="1">HHB10654</strain>
    </source>
</reference>
<organism evidence="1 2">
    <name type="scientific">Artomyces pyxidatus</name>
    <dbReference type="NCBI Taxonomy" id="48021"/>
    <lineage>
        <taxon>Eukaryota</taxon>
        <taxon>Fungi</taxon>
        <taxon>Dikarya</taxon>
        <taxon>Basidiomycota</taxon>
        <taxon>Agaricomycotina</taxon>
        <taxon>Agaricomycetes</taxon>
        <taxon>Russulales</taxon>
        <taxon>Auriscalpiaceae</taxon>
        <taxon>Artomyces</taxon>
    </lineage>
</organism>